<accession>A0A1M5FTV7</accession>
<organism evidence="5 6">
    <name type="scientific">Ornithinibacillus halophilus</name>
    <dbReference type="NCBI Taxonomy" id="930117"/>
    <lineage>
        <taxon>Bacteria</taxon>
        <taxon>Bacillati</taxon>
        <taxon>Bacillota</taxon>
        <taxon>Bacilli</taxon>
        <taxon>Bacillales</taxon>
        <taxon>Bacillaceae</taxon>
        <taxon>Ornithinibacillus</taxon>
    </lineage>
</organism>
<keyword evidence="6" id="KW-1185">Reference proteome</keyword>
<dbReference type="OrthoDB" id="5381491at2"/>
<feature type="signal peptide" evidence="3">
    <location>
        <begin position="1"/>
        <end position="19"/>
    </location>
</feature>
<evidence type="ECO:0000256" key="3">
    <source>
        <dbReference type="SAM" id="SignalP"/>
    </source>
</evidence>
<proteinExistence type="predicted"/>
<dbReference type="Proteomes" id="UP000183988">
    <property type="component" value="Unassembled WGS sequence"/>
</dbReference>
<keyword evidence="2" id="KW-0472">Membrane</keyword>
<evidence type="ECO:0000259" key="4">
    <source>
        <dbReference type="Pfam" id="PF14257"/>
    </source>
</evidence>
<feature type="domain" description="DUF4349" evidence="4">
    <location>
        <begin position="75"/>
        <end position="289"/>
    </location>
</feature>
<feature type="chain" id="PRO_5039573136" description="DUF4349 domain-containing protein" evidence="3">
    <location>
        <begin position="20"/>
        <end position="305"/>
    </location>
</feature>
<dbReference type="STRING" id="930117.SAMN05216225_101019"/>
<evidence type="ECO:0000256" key="1">
    <source>
        <dbReference type="SAM" id="MobiDB-lite"/>
    </source>
</evidence>
<reference evidence="5 6" key="1">
    <citation type="submission" date="2016-11" db="EMBL/GenBank/DDBJ databases">
        <authorList>
            <person name="Jaros S."/>
            <person name="Januszkiewicz K."/>
            <person name="Wedrychowicz H."/>
        </authorList>
    </citation>
    <scope>NUCLEOTIDE SEQUENCE [LARGE SCALE GENOMIC DNA]</scope>
    <source>
        <strain evidence="5 6">IBRC-M 10683</strain>
    </source>
</reference>
<feature type="region of interest" description="Disordered" evidence="1">
    <location>
        <begin position="26"/>
        <end position="72"/>
    </location>
</feature>
<dbReference type="EMBL" id="FQVW01000010">
    <property type="protein sequence ID" value="SHF94824.1"/>
    <property type="molecule type" value="Genomic_DNA"/>
</dbReference>
<dbReference type="PROSITE" id="PS51257">
    <property type="entry name" value="PROKAR_LIPOPROTEIN"/>
    <property type="match status" value="1"/>
</dbReference>
<feature type="compositionally biased region" description="Basic and acidic residues" evidence="1">
    <location>
        <begin position="63"/>
        <end position="72"/>
    </location>
</feature>
<dbReference type="Pfam" id="PF14257">
    <property type="entry name" value="DUF4349"/>
    <property type="match status" value="1"/>
</dbReference>
<feature type="compositionally biased region" description="Acidic residues" evidence="1">
    <location>
        <begin position="53"/>
        <end position="62"/>
    </location>
</feature>
<dbReference type="AlphaFoldDB" id="A0A1M5FTV7"/>
<keyword evidence="3" id="KW-0732">Signal</keyword>
<name>A0A1M5FTV7_9BACI</name>
<keyword evidence="2" id="KW-0812">Transmembrane</keyword>
<evidence type="ECO:0000313" key="5">
    <source>
        <dbReference type="EMBL" id="SHF94824.1"/>
    </source>
</evidence>
<feature type="transmembrane region" description="Helical" evidence="2">
    <location>
        <begin position="262"/>
        <end position="289"/>
    </location>
</feature>
<gene>
    <name evidence="5" type="ORF">SAMN05216225_101019</name>
</gene>
<sequence length="305" mass="34371">MKKVLLFLLGLSIAIFAVACSNESKEESANNSAADYDRGEEGEGYGYDHSGGSDDEDGEAAEEDHSLPDDKQSDRKIIYTAYLDIVVKDYQQSINQIQNQVTDYGGYVVESNTNRNDENEMTSGSMTVRIPQDHFQKFIQIVEDGSYNVLESSTSGQDVTEEYVDLESRLKSKRVVEERLLSFMEEAEKTEDLLTISNDLAKVQGEIEEILGRMKYLDNRTDLATVTIRIQENNVSLTSINDGDLNTWDKTKQQFLKSINSIITFFSSLFIFIVGNLPVLIIIAILGFITMRIFKRKKGHKHGAD</sequence>
<dbReference type="InterPro" id="IPR025645">
    <property type="entry name" value="DUF4349"/>
</dbReference>
<dbReference type="RefSeq" id="WP_072889209.1">
    <property type="nucleotide sequence ID" value="NZ_FQVW01000010.1"/>
</dbReference>
<evidence type="ECO:0000256" key="2">
    <source>
        <dbReference type="SAM" id="Phobius"/>
    </source>
</evidence>
<protein>
    <recommendedName>
        <fullName evidence="4">DUF4349 domain-containing protein</fullName>
    </recommendedName>
</protein>
<keyword evidence="2" id="KW-1133">Transmembrane helix</keyword>
<evidence type="ECO:0000313" key="6">
    <source>
        <dbReference type="Proteomes" id="UP000183988"/>
    </source>
</evidence>